<evidence type="ECO:0000313" key="2">
    <source>
        <dbReference type="Proteomes" id="UP001501699"/>
    </source>
</evidence>
<proteinExistence type="predicted"/>
<dbReference type="EMBL" id="BAABJA010000002">
    <property type="protein sequence ID" value="GAA4660193.1"/>
    <property type="molecule type" value="Genomic_DNA"/>
</dbReference>
<organism evidence="1 2">
    <name type="scientific">Bartonella pachyuromydis</name>
    <dbReference type="NCBI Taxonomy" id="931097"/>
    <lineage>
        <taxon>Bacteria</taxon>
        <taxon>Pseudomonadati</taxon>
        <taxon>Pseudomonadota</taxon>
        <taxon>Alphaproteobacteria</taxon>
        <taxon>Hyphomicrobiales</taxon>
        <taxon>Bartonellaceae</taxon>
        <taxon>Bartonella</taxon>
    </lineage>
</organism>
<sequence>MVELWGGITGGQIGSAEGLWLGGRVGSGVGFATGLGYTVYACYR</sequence>
<gene>
    <name evidence="1" type="ORF">GCM10023262_04930</name>
</gene>
<keyword evidence="2" id="KW-1185">Reference proteome</keyword>
<accession>A0ABP8VE40</accession>
<reference evidence="2" key="1">
    <citation type="journal article" date="2019" name="Int. J. Syst. Evol. Microbiol.">
        <title>The Global Catalogue of Microorganisms (GCM) 10K type strain sequencing project: providing services to taxonomists for standard genome sequencing and annotation.</title>
        <authorList>
            <consortium name="The Broad Institute Genomics Platform"/>
            <consortium name="The Broad Institute Genome Sequencing Center for Infectious Disease"/>
            <person name="Wu L."/>
            <person name="Ma J."/>
        </authorList>
    </citation>
    <scope>NUCLEOTIDE SEQUENCE [LARGE SCALE GENOMIC DNA]</scope>
    <source>
        <strain evidence="2">JCM 17714</strain>
    </source>
</reference>
<name>A0ABP8VE40_9HYPH</name>
<evidence type="ECO:0000313" key="1">
    <source>
        <dbReference type="EMBL" id="GAA4660193.1"/>
    </source>
</evidence>
<comment type="caution">
    <text evidence="1">The sequence shown here is derived from an EMBL/GenBank/DDBJ whole genome shotgun (WGS) entry which is preliminary data.</text>
</comment>
<protein>
    <submittedName>
        <fullName evidence="1">Uncharacterized protein</fullName>
    </submittedName>
</protein>
<dbReference type="Proteomes" id="UP001501699">
    <property type="component" value="Unassembled WGS sequence"/>
</dbReference>